<dbReference type="SUPFAM" id="SSF74924">
    <property type="entry name" value="Cap-Gly domain"/>
    <property type="match status" value="2"/>
</dbReference>
<dbReference type="Gene3D" id="2.30.30.190">
    <property type="entry name" value="CAP Gly-rich-like domain"/>
    <property type="match status" value="2"/>
</dbReference>
<keyword evidence="11" id="KW-0963">Cytoplasm</keyword>
<comment type="subunit">
    <text evidence="29">Interacts (via CAP-Gly domain) with IKBKG/NEMO (via proline-rich C-terminal region). Interacts with TRAF2 and TRIP. Interacts with PLK1, DVL1, DVL3, MAVS, TBK1, IKKE and RIGI. Interacts (via CAP-Gly domain) with microtubules. Interacts with HDAC6 and BCL3. Interacts with MAP3K7. Identified in a complex with TRAF6 and SQSTM1. Interacts with OPTN and SQSTM1. Interacts with CEP350. Interacts with RNF31; the interaction is indirect and is mediated via SPATA2. Interacts with SPATA2 (via the PUB domain); the interaction is direct and recruits CYLD to the LUBAC complex, thereby regulating TNF-alpha-induced necroptosis.</text>
</comment>
<gene>
    <name evidence="32" type="ORF">PODLI_1B018882</name>
</gene>
<evidence type="ECO:0000313" key="32">
    <source>
        <dbReference type="EMBL" id="CAI5782476.1"/>
    </source>
</evidence>
<keyword evidence="33" id="KW-1185">Reference proteome</keyword>
<evidence type="ECO:0000256" key="15">
    <source>
        <dbReference type="ARBA" id="ARBA00022687"/>
    </source>
</evidence>
<keyword evidence="12" id="KW-0597">Phosphoprotein</keyword>
<evidence type="ECO:0000256" key="16">
    <source>
        <dbReference type="ARBA" id="ARBA00022701"/>
    </source>
</evidence>
<evidence type="ECO:0000259" key="30">
    <source>
        <dbReference type="PROSITE" id="PS50235"/>
    </source>
</evidence>
<keyword evidence="14" id="KW-0645">Protease</keyword>
<evidence type="ECO:0000256" key="6">
    <source>
        <dbReference type="ARBA" id="ARBA00004556"/>
    </source>
</evidence>
<dbReference type="GO" id="GO:0006508">
    <property type="term" value="P:proteolysis"/>
    <property type="evidence" value="ECO:0007669"/>
    <property type="project" value="UniProtKB-KW"/>
</dbReference>
<evidence type="ECO:0000256" key="25">
    <source>
        <dbReference type="ARBA" id="ARBA00023273"/>
    </source>
</evidence>
<evidence type="ECO:0000256" key="12">
    <source>
        <dbReference type="ARBA" id="ARBA00022553"/>
    </source>
</evidence>
<dbReference type="AlphaFoldDB" id="A0AA35KRW3"/>
<organism evidence="32 33">
    <name type="scientific">Podarcis lilfordi</name>
    <name type="common">Lilford's wall lizard</name>
    <dbReference type="NCBI Taxonomy" id="74358"/>
    <lineage>
        <taxon>Eukaryota</taxon>
        <taxon>Metazoa</taxon>
        <taxon>Chordata</taxon>
        <taxon>Craniata</taxon>
        <taxon>Vertebrata</taxon>
        <taxon>Euteleostomi</taxon>
        <taxon>Lepidosauria</taxon>
        <taxon>Squamata</taxon>
        <taxon>Bifurcata</taxon>
        <taxon>Unidentata</taxon>
        <taxon>Episquamata</taxon>
        <taxon>Laterata</taxon>
        <taxon>Lacertibaenia</taxon>
        <taxon>Lacertidae</taxon>
        <taxon>Podarcis</taxon>
    </lineage>
</organism>
<keyword evidence="22" id="KW-0832">Ubl conjugation</keyword>
<dbReference type="InterPro" id="IPR028889">
    <property type="entry name" value="USP"/>
</dbReference>
<accession>A0AA35KRW3</accession>
<dbReference type="FunFam" id="2.30.30.190:FF:000006">
    <property type="entry name" value="Putative ubiquitin carboxyl-terminal hydrolase CYLD"/>
    <property type="match status" value="1"/>
</dbReference>
<protein>
    <recommendedName>
        <fullName evidence="9">Ubiquitin carboxyl-terminal hydrolase CYLD</fullName>
        <ecNumber evidence="8">3.4.19.12</ecNumber>
    </recommendedName>
    <alternativeName>
        <fullName evidence="26">Deubiquitinating enzyme CYLD</fullName>
    </alternativeName>
    <alternativeName>
        <fullName evidence="27">Ubiquitin thioesterase CYLD</fullName>
    </alternativeName>
    <alternativeName>
        <fullName evidence="28">Ubiquitin-specific-processing protease CYLD</fullName>
    </alternativeName>
</protein>
<evidence type="ECO:0000256" key="22">
    <source>
        <dbReference type="ARBA" id="ARBA00022843"/>
    </source>
</evidence>
<dbReference type="InterPro" id="IPR038765">
    <property type="entry name" value="Papain-like_cys_pep_sf"/>
</dbReference>
<evidence type="ECO:0000256" key="23">
    <source>
        <dbReference type="ARBA" id="ARBA00022859"/>
    </source>
</evidence>
<keyword evidence="19 32" id="KW-0378">Hydrolase</keyword>
<evidence type="ECO:0000256" key="7">
    <source>
        <dbReference type="ARBA" id="ARBA00009085"/>
    </source>
</evidence>
<evidence type="ECO:0000256" key="1">
    <source>
        <dbReference type="ARBA" id="ARBA00000707"/>
    </source>
</evidence>
<evidence type="ECO:0000256" key="11">
    <source>
        <dbReference type="ARBA" id="ARBA00022490"/>
    </source>
</evidence>
<dbReference type="GO" id="GO:0005886">
    <property type="term" value="C:plasma membrane"/>
    <property type="evidence" value="ECO:0007669"/>
    <property type="project" value="UniProtKB-SubCell"/>
</dbReference>
<dbReference type="FunFam" id="2.30.30.190:FF:000004">
    <property type="entry name" value="Putative ubiquitin carboxyl-terminal hydrolase CYLD"/>
    <property type="match status" value="1"/>
</dbReference>
<dbReference type="InterPro" id="IPR001394">
    <property type="entry name" value="Peptidase_C19_UCH"/>
</dbReference>
<keyword evidence="20" id="KW-0788">Thiol protease</keyword>
<dbReference type="GO" id="GO:0005874">
    <property type="term" value="C:microtubule"/>
    <property type="evidence" value="ECO:0007669"/>
    <property type="project" value="UniProtKB-KW"/>
</dbReference>
<keyword evidence="25" id="KW-0966">Cell projection</keyword>
<dbReference type="CDD" id="cd02670">
    <property type="entry name" value="Peptidase_C19N"/>
    <property type="match status" value="1"/>
</dbReference>
<keyword evidence="18" id="KW-0833">Ubl conjugation pathway</keyword>
<evidence type="ECO:0000313" key="33">
    <source>
        <dbReference type="Proteomes" id="UP001178461"/>
    </source>
</evidence>
<dbReference type="GO" id="GO:0004843">
    <property type="term" value="F:cysteine-type deubiquitinase activity"/>
    <property type="evidence" value="ECO:0007669"/>
    <property type="project" value="UniProtKB-EC"/>
</dbReference>
<evidence type="ECO:0000256" key="4">
    <source>
        <dbReference type="ARBA" id="ARBA00004300"/>
    </source>
</evidence>
<dbReference type="InterPro" id="IPR000938">
    <property type="entry name" value="CAP-Gly_domain"/>
</dbReference>
<evidence type="ECO:0000256" key="14">
    <source>
        <dbReference type="ARBA" id="ARBA00022670"/>
    </source>
</evidence>
<comment type="catalytic activity">
    <reaction evidence="1">
        <text>Thiol-dependent hydrolysis of ester, thioester, amide, peptide and isopeptide bonds formed by the C-terminal Gly of ubiquitin (a 76-residue protein attached to proteins as an intracellular targeting signal).</text>
        <dbReference type="EC" id="3.4.19.12"/>
    </reaction>
</comment>
<evidence type="ECO:0000256" key="19">
    <source>
        <dbReference type="ARBA" id="ARBA00022801"/>
    </source>
</evidence>
<evidence type="ECO:0000256" key="28">
    <source>
        <dbReference type="ARBA" id="ARBA00032487"/>
    </source>
</evidence>
<evidence type="ECO:0000256" key="27">
    <source>
        <dbReference type="ARBA" id="ARBA00031094"/>
    </source>
</evidence>
<proteinExistence type="inferred from homology"/>
<dbReference type="GO" id="GO:0045087">
    <property type="term" value="P:innate immune response"/>
    <property type="evidence" value="ECO:0007669"/>
    <property type="project" value="UniProtKB-KW"/>
</dbReference>
<dbReference type="InterPro" id="IPR018200">
    <property type="entry name" value="USP_CS"/>
</dbReference>
<dbReference type="InterPro" id="IPR036859">
    <property type="entry name" value="CAP-Gly_dom_sf"/>
</dbReference>
<dbReference type="PROSITE" id="PS50235">
    <property type="entry name" value="USP_3"/>
    <property type="match status" value="1"/>
</dbReference>
<evidence type="ECO:0000259" key="31">
    <source>
        <dbReference type="PROSITE" id="PS50245"/>
    </source>
</evidence>
<feature type="domain" description="CAP-Gly" evidence="31">
    <location>
        <begin position="150"/>
        <end position="188"/>
    </location>
</feature>
<name>A0AA35KRW3_9SAUR</name>
<dbReference type="GO" id="GO:0016055">
    <property type="term" value="P:Wnt signaling pathway"/>
    <property type="evidence" value="ECO:0007669"/>
    <property type="project" value="UniProtKB-KW"/>
</dbReference>
<dbReference type="Pfam" id="PF01302">
    <property type="entry name" value="CAP_GLY"/>
    <property type="match status" value="1"/>
</dbReference>
<dbReference type="PANTHER" id="PTHR11830">
    <property type="entry name" value="40S RIBOSOMAL PROTEIN S3A"/>
    <property type="match status" value="1"/>
</dbReference>
<dbReference type="PROSITE" id="PS50245">
    <property type="entry name" value="CAP_GLY_2"/>
    <property type="match status" value="1"/>
</dbReference>
<evidence type="ECO:0000256" key="18">
    <source>
        <dbReference type="ARBA" id="ARBA00022786"/>
    </source>
</evidence>
<dbReference type="GO" id="GO:0005813">
    <property type="term" value="C:centrosome"/>
    <property type="evidence" value="ECO:0007669"/>
    <property type="project" value="UniProtKB-SubCell"/>
</dbReference>
<evidence type="ECO:0000256" key="2">
    <source>
        <dbReference type="ARBA" id="ARBA00004120"/>
    </source>
</evidence>
<evidence type="ECO:0000256" key="3">
    <source>
        <dbReference type="ARBA" id="ARBA00004186"/>
    </source>
</evidence>
<evidence type="ECO:0000256" key="17">
    <source>
        <dbReference type="ARBA" id="ARBA00022723"/>
    </source>
</evidence>
<evidence type="ECO:0000256" key="21">
    <source>
        <dbReference type="ARBA" id="ARBA00022833"/>
    </source>
</evidence>
<dbReference type="GO" id="GO:0048471">
    <property type="term" value="C:perinuclear region of cytoplasm"/>
    <property type="evidence" value="ECO:0007669"/>
    <property type="project" value="UniProtKB-SubCell"/>
</dbReference>
<keyword evidence="16" id="KW-0493">Microtubule</keyword>
<dbReference type="EMBL" id="OX395133">
    <property type="protein sequence ID" value="CAI5782476.1"/>
    <property type="molecule type" value="Genomic_DNA"/>
</dbReference>
<dbReference type="SMART" id="SM01052">
    <property type="entry name" value="CAP_GLY"/>
    <property type="match status" value="2"/>
</dbReference>
<dbReference type="PROSITE" id="PS00972">
    <property type="entry name" value="USP_1"/>
    <property type="match status" value="1"/>
</dbReference>
<sequence>MSYWEERIFYLLLQECSIVDKQTQKLLKVPKGSIGQFVQDRSSGGHTRSNPSSKSKKLQIGIKILEQPHVVLFVEEKEVVDIDEKRAELLLAITNCEERYSIFKSKGRLSKGLHIDVGSPVKVQLRLGDEKYPGVVRFRGPLIQERSLSGIFFGVELLEEGRGQGFTDGQYQGKQLFRCDEDCGVFVALDKLELMEDDDNELENDYAAPVDSMQVELPPLELNSRVSVKIGKNIEYGTVIFCDVLPGNESLGYVVGVDMDNPIGNWDGRYNGQQLCSFASVESTLLLHINDVIPEAVSQDRRPPKLAFTSRSGCDKGFNHSKPKSTAFGGYLSEVVEENTPPKMEKEGLETMIGKKKGIQGHYNSCYLDSTLFCLFAFSSVLDTVLLRPKEKNDVEYYSETQELLRTEIVNPLRIYGYVCATKIMKLRKILEKVEAASGFTSEEKDPEEFLNILFHHILRVEPLLKIRSAGQKVQDCYFYQIFMDKNEKVGVPTIQQLLEWSFINSNLKFAEAPSCLIIQMPRFGKDFKMFNKIFPSLELNITDLLEDTPRQCRICGGLAMYECRECYEDTDISAGKIKQFCKTCNTQVHLHPKRQSHKFNPVSLPKDLPDWDWRHGCIPCQKMELFAVLCIETSHYVAFVKYGKGDSAWLFFDSMADRDGGQNGFNIPQVTPCPEVGEYLKMSLEELHSLDSRRIQGCARRLLCDAYMCMYQSPTMSLYK</sequence>
<feature type="domain" description="USP" evidence="30">
    <location>
        <begin position="357"/>
        <end position="715"/>
    </location>
</feature>
<evidence type="ECO:0000256" key="9">
    <source>
        <dbReference type="ARBA" id="ARBA00018699"/>
    </source>
</evidence>
<evidence type="ECO:0000256" key="20">
    <source>
        <dbReference type="ARBA" id="ARBA00022807"/>
    </source>
</evidence>
<comment type="subcellular location">
    <subcellularLocation>
        <location evidence="5">Cell membrane</location>
        <topology evidence="5">Peripheral membrane protein</topology>
        <orientation evidence="5">Cytoplasmic side</orientation>
    </subcellularLocation>
    <subcellularLocation>
        <location evidence="2">Cytoplasm</location>
        <location evidence="2">Cytoskeleton</location>
        <location evidence="2">Cilium basal body</location>
    </subcellularLocation>
    <subcellularLocation>
        <location evidence="4">Cytoplasm</location>
        <location evidence="4">Cytoskeleton</location>
        <location evidence="4">Microtubule organizing center</location>
        <location evidence="4">Centrosome</location>
    </subcellularLocation>
    <subcellularLocation>
        <location evidence="3">Cytoplasm</location>
        <location evidence="3">Cytoskeleton</location>
        <location evidence="3">Spindle</location>
    </subcellularLocation>
    <subcellularLocation>
        <location evidence="6">Cytoplasm</location>
        <location evidence="6">Perinuclear region</location>
    </subcellularLocation>
</comment>
<keyword evidence="10" id="KW-1003">Cell membrane</keyword>
<dbReference type="FunFam" id="3.90.70.10:FF:000009">
    <property type="entry name" value="Putative ubiquitin carboxyl-terminal hydrolase CYLD"/>
    <property type="match status" value="1"/>
</dbReference>
<comment type="similarity">
    <text evidence="7">Belongs to the peptidase C19 family.</text>
</comment>
<evidence type="ECO:0000256" key="10">
    <source>
        <dbReference type="ARBA" id="ARBA00022475"/>
    </source>
</evidence>
<dbReference type="Gene3D" id="3.90.70.10">
    <property type="entry name" value="Cysteine proteinases"/>
    <property type="match status" value="1"/>
</dbReference>
<keyword evidence="23" id="KW-0391">Immunity</keyword>
<keyword evidence="15" id="KW-0879">Wnt signaling pathway</keyword>
<evidence type="ECO:0000256" key="24">
    <source>
        <dbReference type="ARBA" id="ARBA00023136"/>
    </source>
</evidence>
<dbReference type="Pfam" id="PF00443">
    <property type="entry name" value="UCH"/>
    <property type="match status" value="1"/>
</dbReference>
<dbReference type="EC" id="3.4.19.12" evidence="8"/>
<evidence type="ECO:0000256" key="13">
    <source>
        <dbReference type="ARBA" id="ARBA00022588"/>
    </source>
</evidence>
<keyword evidence="24" id="KW-0472">Membrane</keyword>
<evidence type="ECO:0000256" key="26">
    <source>
        <dbReference type="ARBA" id="ARBA00030882"/>
    </source>
</evidence>
<keyword evidence="21" id="KW-0862">Zinc</keyword>
<keyword evidence="17" id="KW-0479">Metal-binding</keyword>
<dbReference type="GO" id="GO:0005819">
    <property type="term" value="C:spindle"/>
    <property type="evidence" value="ECO:0007669"/>
    <property type="project" value="UniProtKB-SubCell"/>
</dbReference>
<dbReference type="SUPFAM" id="SSF54001">
    <property type="entry name" value="Cysteine proteinases"/>
    <property type="match status" value="1"/>
</dbReference>
<dbReference type="Proteomes" id="UP001178461">
    <property type="component" value="Chromosome 8"/>
</dbReference>
<evidence type="ECO:0000256" key="29">
    <source>
        <dbReference type="ARBA" id="ARBA00046580"/>
    </source>
</evidence>
<evidence type="ECO:0000256" key="5">
    <source>
        <dbReference type="ARBA" id="ARBA00004413"/>
    </source>
</evidence>
<evidence type="ECO:0000256" key="8">
    <source>
        <dbReference type="ARBA" id="ARBA00012759"/>
    </source>
</evidence>
<dbReference type="GO" id="GO:0016579">
    <property type="term" value="P:protein deubiquitination"/>
    <property type="evidence" value="ECO:0007669"/>
    <property type="project" value="InterPro"/>
</dbReference>
<keyword evidence="13" id="KW-0399">Innate immunity</keyword>
<dbReference type="GO" id="GO:0046872">
    <property type="term" value="F:metal ion binding"/>
    <property type="evidence" value="ECO:0007669"/>
    <property type="project" value="UniProtKB-KW"/>
</dbReference>
<reference evidence="32" key="1">
    <citation type="submission" date="2022-12" db="EMBL/GenBank/DDBJ databases">
        <authorList>
            <person name="Alioto T."/>
            <person name="Alioto T."/>
            <person name="Gomez Garrido J."/>
        </authorList>
    </citation>
    <scope>NUCLEOTIDE SEQUENCE</scope>
</reference>